<organism evidence="1 2">
    <name type="scientific">Sphingobacterium hotanense</name>
    <dbReference type="NCBI Taxonomy" id="649196"/>
    <lineage>
        <taxon>Bacteria</taxon>
        <taxon>Pseudomonadati</taxon>
        <taxon>Bacteroidota</taxon>
        <taxon>Sphingobacteriia</taxon>
        <taxon>Sphingobacteriales</taxon>
        <taxon>Sphingobacteriaceae</taxon>
        <taxon>Sphingobacterium</taxon>
    </lineage>
</organism>
<gene>
    <name evidence="1" type="ORF">HX018_20320</name>
</gene>
<reference evidence="1" key="1">
    <citation type="submission" date="2020-06" db="EMBL/GenBank/DDBJ databases">
        <authorList>
            <person name="Dong N."/>
        </authorList>
    </citation>
    <scope>NUCLEOTIDE SEQUENCE</scope>
    <source>
        <strain evidence="1">R1692</strain>
    </source>
</reference>
<evidence type="ECO:0000313" key="2">
    <source>
        <dbReference type="Proteomes" id="UP001170954"/>
    </source>
</evidence>
<sequence>MIKHTTIWSQLVTVDNMEEKESKVFNLKEVGYTDLEGNKQIVPFDQKDFANALFNNAKSIDMDSFARALHKDGRAEMNEQVAEELFELAPRLWVYRAASAVQETVNNIKTK</sequence>
<dbReference type="Proteomes" id="UP001170954">
    <property type="component" value="Unassembled WGS sequence"/>
</dbReference>
<reference evidence="1" key="2">
    <citation type="journal article" date="2022" name="Sci. Total Environ.">
        <title>Prevalence, transmission, and molecular epidemiology of tet(X)-positive bacteria among humans, animals, and environmental niches in China: An epidemiological, and genomic-based study.</title>
        <authorList>
            <person name="Dong N."/>
            <person name="Zeng Y."/>
            <person name="Cai C."/>
            <person name="Sun C."/>
            <person name="Lu J."/>
            <person name="Liu C."/>
            <person name="Zhou H."/>
            <person name="Sun Q."/>
            <person name="Shu L."/>
            <person name="Wang H."/>
            <person name="Wang Y."/>
            <person name="Wang S."/>
            <person name="Wu C."/>
            <person name="Chan E.W."/>
            <person name="Chen G."/>
            <person name="Shen Z."/>
            <person name="Chen S."/>
            <person name="Zhang R."/>
        </authorList>
    </citation>
    <scope>NUCLEOTIDE SEQUENCE</scope>
    <source>
        <strain evidence="1">R1692</strain>
    </source>
</reference>
<proteinExistence type="predicted"/>
<protein>
    <submittedName>
        <fullName evidence="1">Uncharacterized protein</fullName>
    </submittedName>
</protein>
<evidence type="ECO:0000313" key="1">
    <source>
        <dbReference type="EMBL" id="MDM1050581.1"/>
    </source>
</evidence>
<dbReference type="RefSeq" id="WP_286652535.1">
    <property type="nucleotide sequence ID" value="NZ_JACAGK010000123.1"/>
</dbReference>
<dbReference type="EMBL" id="JACAGK010000123">
    <property type="protein sequence ID" value="MDM1050581.1"/>
    <property type="molecule type" value="Genomic_DNA"/>
</dbReference>
<keyword evidence="2" id="KW-1185">Reference proteome</keyword>
<accession>A0ABT7NTW8</accession>
<comment type="caution">
    <text evidence="1">The sequence shown here is derived from an EMBL/GenBank/DDBJ whole genome shotgun (WGS) entry which is preliminary data.</text>
</comment>
<name>A0ABT7NTW8_9SPHI</name>